<reference evidence="2 3" key="1">
    <citation type="submission" date="2020-08" db="EMBL/GenBank/DDBJ databases">
        <title>Sequencing the genomes of 1000 actinobacteria strains.</title>
        <authorList>
            <person name="Klenk H.-P."/>
        </authorList>
    </citation>
    <scope>NUCLEOTIDE SEQUENCE [LARGE SCALE GENOMIC DNA]</scope>
    <source>
        <strain evidence="2 3">DSM 45258</strain>
    </source>
</reference>
<evidence type="ECO:0000313" key="2">
    <source>
        <dbReference type="EMBL" id="MBB3040051.1"/>
    </source>
</evidence>
<name>A0A839RWD4_9ACTN</name>
<proteinExistence type="predicted"/>
<evidence type="ECO:0000256" key="1">
    <source>
        <dbReference type="SAM" id="MobiDB-lite"/>
    </source>
</evidence>
<sequence>MSRYRGCTHTRRRRGTARTAPAIVAALAPTRPVALELEPDAYQGVPCWYRRDTWLADLERVYTRHYSQARRNLTAGVSLKTLLRVATVMADAADHATGRNSRVDNTTIAAKLQCATKTVTRARNLLRELGLATEILRGRQRTRTERMASWRCGDHARGWASVWALHHPKPTIPVDNSHVKSAPHNKMSTHPRRGHSEITSYVERKITTGKPVEKRAPTAPSPTEPGRPVDPDGLWLARTWLSDPSTPRWAHRHTPHGWARVLTKPARHGWSGRDLNQALRDWQSLGHYLPHKPHRPIGLIGRILTTLDLNDRPAAADIARETEAAEQRRQRAHCPHCDEHGWRTPPQNYTGPELAVRCNHTEEQHEVWMKLQRSELPPQQKRGA</sequence>
<gene>
    <name evidence="2" type="ORF">FHU29_004546</name>
</gene>
<dbReference type="Proteomes" id="UP000567922">
    <property type="component" value="Unassembled WGS sequence"/>
</dbReference>
<keyword evidence="3" id="KW-1185">Reference proteome</keyword>
<dbReference type="AlphaFoldDB" id="A0A839RWD4"/>
<dbReference type="RefSeq" id="WP_341478993.1">
    <property type="nucleotide sequence ID" value="NZ_JACHWS010000006.1"/>
</dbReference>
<protein>
    <recommendedName>
        <fullName evidence="4">Replication protein</fullName>
    </recommendedName>
</protein>
<comment type="caution">
    <text evidence="2">The sequence shown here is derived from an EMBL/GenBank/DDBJ whole genome shotgun (WGS) entry which is preliminary data.</text>
</comment>
<accession>A0A839RWD4</accession>
<feature type="region of interest" description="Disordered" evidence="1">
    <location>
        <begin position="209"/>
        <end position="230"/>
    </location>
</feature>
<organism evidence="2 3">
    <name type="scientific">Hoyosella altamirensis</name>
    <dbReference type="NCBI Taxonomy" id="616997"/>
    <lineage>
        <taxon>Bacteria</taxon>
        <taxon>Bacillati</taxon>
        <taxon>Actinomycetota</taxon>
        <taxon>Actinomycetes</taxon>
        <taxon>Mycobacteriales</taxon>
        <taxon>Hoyosellaceae</taxon>
        <taxon>Hoyosella</taxon>
    </lineage>
</organism>
<evidence type="ECO:0000313" key="3">
    <source>
        <dbReference type="Proteomes" id="UP000567922"/>
    </source>
</evidence>
<dbReference type="EMBL" id="JACHWS010000006">
    <property type="protein sequence ID" value="MBB3040051.1"/>
    <property type="molecule type" value="Genomic_DNA"/>
</dbReference>
<evidence type="ECO:0008006" key="4">
    <source>
        <dbReference type="Google" id="ProtNLM"/>
    </source>
</evidence>